<keyword evidence="1" id="KW-0812">Transmembrane</keyword>
<evidence type="ECO:0000313" key="2">
    <source>
        <dbReference type="Proteomes" id="UP000504610"/>
    </source>
</evidence>
<dbReference type="PANTHER" id="PTHR37714:SF1">
    <property type="entry name" value="PROTEIN, PUTATIVE-RELATED"/>
    <property type="match status" value="1"/>
</dbReference>
<organism evidence="2 3">
    <name type="scientific">Raphanus sativus</name>
    <name type="common">Radish</name>
    <name type="synonym">Raphanus raphanistrum var. sativus</name>
    <dbReference type="NCBI Taxonomy" id="3726"/>
    <lineage>
        <taxon>Eukaryota</taxon>
        <taxon>Viridiplantae</taxon>
        <taxon>Streptophyta</taxon>
        <taxon>Embryophyta</taxon>
        <taxon>Tracheophyta</taxon>
        <taxon>Spermatophyta</taxon>
        <taxon>Magnoliopsida</taxon>
        <taxon>eudicotyledons</taxon>
        <taxon>Gunneridae</taxon>
        <taxon>Pentapetalae</taxon>
        <taxon>rosids</taxon>
        <taxon>malvids</taxon>
        <taxon>Brassicales</taxon>
        <taxon>Brassicaceae</taxon>
        <taxon>Brassiceae</taxon>
        <taxon>Raphanus</taxon>
    </lineage>
</organism>
<keyword evidence="2" id="KW-1185">Reference proteome</keyword>
<keyword evidence="1" id="KW-0472">Membrane</keyword>
<dbReference type="KEGG" id="rsz:108842866"/>
<feature type="transmembrane region" description="Helical" evidence="1">
    <location>
        <begin position="24"/>
        <end position="54"/>
    </location>
</feature>
<reference evidence="2" key="1">
    <citation type="journal article" date="2019" name="Database">
        <title>The radish genome database (RadishGD): an integrated information resource for radish genomics.</title>
        <authorList>
            <person name="Yu H.J."/>
            <person name="Baek S."/>
            <person name="Lee Y.J."/>
            <person name="Cho A."/>
            <person name="Mun J.H."/>
        </authorList>
    </citation>
    <scope>NUCLEOTIDE SEQUENCE [LARGE SCALE GENOMIC DNA]</scope>
    <source>
        <strain evidence="2">cv. WK10039</strain>
    </source>
</reference>
<evidence type="ECO:0000256" key="1">
    <source>
        <dbReference type="SAM" id="Phobius"/>
    </source>
</evidence>
<dbReference type="AlphaFoldDB" id="A0A6J0MG29"/>
<accession>A0A6J0MG29</accession>
<dbReference type="OrthoDB" id="1723061at2759"/>
<gene>
    <name evidence="3" type="primary">LOC108842866</name>
</gene>
<name>A0A6J0MG29_RAPSA</name>
<dbReference type="GeneID" id="108842866"/>
<dbReference type="Proteomes" id="UP000504610">
    <property type="component" value="Chromosome 2"/>
</dbReference>
<dbReference type="RefSeq" id="XP_018471412.2">
    <property type="nucleotide sequence ID" value="XM_018615910.2"/>
</dbReference>
<sequence>MERESSTPQLFTTTVKKKKKRKKLFIIISMCLMALSDAVLGNLATIYVAVIIAIKVYGLVSGQSFSAGFVVVVSITTVGVLLAVTLAWDVSRRAADAVSRYNRVVAAGEDLSHRHNHDGGGGICKGGICWHGVAVRSPASQVRFRLPQHIPYGAF</sequence>
<dbReference type="PANTHER" id="PTHR37714">
    <property type="entry name" value="PROTEIN, PUTATIVE-RELATED"/>
    <property type="match status" value="1"/>
</dbReference>
<feature type="transmembrane region" description="Helical" evidence="1">
    <location>
        <begin position="66"/>
        <end position="88"/>
    </location>
</feature>
<protein>
    <submittedName>
        <fullName evidence="3">Uncharacterized protein LOC108842866</fullName>
    </submittedName>
</protein>
<keyword evidence="1" id="KW-1133">Transmembrane helix</keyword>
<reference evidence="3" key="2">
    <citation type="submission" date="2025-08" db="UniProtKB">
        <authorList>
            <consortium name="RefSeq"/>
        </authorList>
    </citation>
    <scope>IDENTIFICATION</scope>
    <source>
        <tissue evidence="3">Leaf</tissue>
    </source>
</reference>
<proteinExistence type="predicted"/>
<evidence type="ECO:0000313" key="3">
    <source>
        <dbReference type="RefSeq" id="XP_018471412.2"/>
    </source>
</evidence>